<protein>
    <recommendedName>
        <fullName evidence="4">Globin domain-containing protein</fullName>
    </recommendedName>
</protein>
<dbReference type="GO" id="GO:0071949">
    <property type="term" value="F:FAD binding"/>
    <property type="evidence" value="ECO:0007669"/>
    <property type="project" value="TreeGrafter"/>
</dbReference>
<dbReference type="GO" id="GO:0020037">
    <property type="term" value="F:heme binding"/>
    <property type="evidence" value="ECO:0007669"/>
    <property type="project" value="InterPro"/>
</dbReference>
<dbReference type="GO" id="GO:0046210">
    <property type="term" value="P:nitric oxide catabolic process"/>
    <property type="evidence" value="ECO:0007669"/>
    <property type="project" value="TreeGrafter"/>
</dbReference>
<feature type="domain" description="Globin" evidence="4">
    <location>
        <begin position="1"/>
        <end position="134"/>
    </location>
</feature>
<name>A0A3B0THA0_9ZZZZ</name>
<dbReference type="GO" id="GO:0008941">
    <property type="term" value="F:nitric oxide dioxygenase NAD(P)H activity"/>
    <property type="evidence" value="ECO:0007669"/>
    <property type="project" value="TreeGrafter"/>
</dbReference>
<accession>A0A3B0THA0</accession>
<dbReference type="GO" id="GO:0046872">
    <property type="term" value="F:metal ion binding"/>
    <property type="evidence" value="ECO:0007669"/>
    <property type="project" value="UniProtKB-KW"/>
</dbReference>
<dbReference type="GO" id="GO:0071500">
    <property type="term" value="P:cellular response to nitrosative stress"/>
    <property type="evidence" value="ECO:0007669"/>
    <property type="project" value="TreeGrafter"/>
</dbReference>
<dbReference type="InterPro" id="IPR000971">
    <property type="entry name" value="Globin"/>
</dbReference>
<keyword evidence="1" id="KW-0349">Heme</keyword>
<keyword evidence="2" id="KW-0479">Metal-binding</keyword>
<gene>
    <name evidence="5" type="ORF">MNBD_ALPHA05-1510</name>
</gene>
<dbReference type="Pfam" id="PF00042">
    <property type="entry name" value="Globin"/>
    <property type="match status" value="1"/>
</dbReference>
<dbReference type="InterPro" id="IPR009050">
    <property type="entry name" value="Globin-like_sf"/>
</dbReference>
<dbReference type="EMBL" id="UOEH01000632">
    <property type="protein sequence ID" value="VAW08044.1"/>
    <property type="molecule type" value="Genomic_DNA"/>
</dbReference>
<dbReference type="Gene3D" id="1.10.490.10">
    <property type="entry name" value="Globins"/>
    <property type="match status" value="1"/>
</dbReference>
<dbReference type="SUPFAM" id="SSF46458">
    <property type="entry name" value="Globin-like"/>
    <property type="match status" value="1"/>
</dbReference>
<dbReference type="AlphaFoldDB" id="A0A3B0THA0"/>
<dbReference type="InterPro" id="IPR012292">
    <property type="entry name" value="Globin/Proto"/>
</dbReference>
<evidence type="ECO:0000256" key="1">
    <source>
        <dbReference type="ARBA" id="ARBA00022617"/>
    </source>
</evidence>
<dbReference type="PANTHER" id="PTHR43396">
    <property type="entry name" value="FLAVOHEMOPROTEIN"/>
    <property type="match status" value="1"/>
</dbReference>
<evidence type="ECO:0000256" key="2">
    <source>
        <dbReference type="ARBA" id="ARBA00022723"/>
    </source>
</evidence>
<evidence type="ECO:0000259" key="4">
    <source>
        <dbReference type="PROSITE" id="PS01033"/>
    </source>
</evidence>
<dbReference type="GO" id="GO:0019825">
    <property type="term" value="F:oxygen binding"/>
    <property type="evidence" value="ECO:0007669"/>
    <property type="project" value="InterPro"/>
</dbReference>
<dbReference type="PROSITE" id="PS01033">
    <property type="entry name" value="GLOBIN"/>
    <property type="match status" value="1"/>
</dbReference>
<dbReference type="PANTHER" id="PTHR43396:SF3">
    <property type="entry name" value="FLAVOHEMOPROTEIN"/>
    <property type="match status" value="1"/>
</dbReference>
<evidence type="ECO:0000313" key="5">
    <source>
        <dbReference type="EMBL" id="VAW08044.1"/>
    </source>
</evidence>
<proteinExistence type="predicted"/>
<keyword evidence="3" id="KW-0408">Iron</keyword>
<reference evidence="5" key="1">
    <citation type="submission" date="2018-06" db="EMBL/GenBank/DDBJ databases">
        <authorList>
            <person name="Zhirakovskaya E."/>
        </authorList>
    </citation>
    <scope>NUCLEOTIDE SEQUENCE</scope>
</reference>
<sequence>MAFDPKIIEDSFEKAKPIAADVANKFYEILWADYPQSIDLFADANMDKQKVALMNALTQVVDHIRDPEWLTEYLYQMGVRHMQYDTLPEHFDWVGGSLLKAFAHFFGDDWTDELQQNWLEAYQAIAGLMLAGLNDALAGDIRKSA</sequence>
<organism evidence="5">
    <name type="scientific">hydrothermal vent metagenome</name>
    <dbReference type="NCBI Taxonomy" id="652676"/>
    <lineage>
        <taxon>unclassified sequences</taxon>
        <taxon>metagenomes</taxon>
        <taxon>ecological metagenomes</taxon>
    </lineage>
</organism>
<evidence type="ECO:0000256" key="3">
    <source>
        <dbReference type="ARBA" id="ARBA00023004"/>
    </source>
</evidence>